<evidence type="ECO:0000313" key="2">
    <source>
        <dbReference type="Proteomes" id="UP000245626"/>
    </source>
</evidence>
<protein>
    <submittedName>
        <fullName evidence="1">Uncharacterized protein</fullName>
    </submittedName>
</protein>
<evidence type="ECO:0000313" key="1">
    <source>
        <dbReference type="EMBL" id="PWN47103.1"/>
    </source>
</evidence>
<reference evidence="1 2" key="1">
    <citation type="journal article" date="2018" name="Mol. Biol. Evol.">
        <title>Broad Genomic Sampling Reveals a Smut Pathogenic Ancestry of the Fungal Clade Ustilaginomycotina.</title>
        <authorList>
            <person name="Kijpornyongpan T."/>
            <person name="Mondo S.J."/>
            <person name="Barry K."/>
            <person name="Sandor L."/>
            <person name="Lee J."/>
            <person name="Lipzen A."/>
            <person name="Pangilinan J."/>
            <person name="LaButti K."/>
            <person name="Hainaut M."/>
            <person name="Henrissat B."/>
            <person name="Grigoriev I.V."/>
            <person name="Spatafora J.W."/>
            <person name="Aime M.C."/>
        </authorList>
    </citation>
    <scope>NUCLEOTIDE SEQUENCE [LARGE SCALE GENOMIC DNA]</scope>
    <source>
        <strain evidence="1 2">SA 807</strain>
    </source>
</reference>
<proteinExistence type="predicted"/>
<keyword evidence="2" id="KW-1185">Reference proteome</keyword>
<dbReference type="Proteomes" id="UP000245626">
    <property type="component" value="Unassembled WGS sequence"/>
</dbReference>
<dbReference type="EMBL" id="KZ820545">
    <property type="protein sequence ID" value="PWN47103.1"/>
    <property type="molecule type" value="Genomic_DNA"/>
</dbReference>
<name>A0ACD0NMN1_9BASI</name>
<accession>A0ACD0NMN1</accession>
<gene>
    <name evidence="1" type="ORF">IE53DRAFT_390765</name>
</gene>
<organism evidence="1 2">
    <name type="scientific">Violaceomyces palustris</name>
    <dbReference type="NCBI Taxonomy" id="1673888"/>
    <lineage>
        <taxon>Eukaryota</taxon>
        <taxon>Fungi</taxon>
        <taxon>Dikarya</taxon>
        <taxon>Basidiomycota</taxon>
        <taxon>Ustilaginomycotina</taxon>
        <taxon>Ustilaginomycetes</taxon>
        <taxon>Violaceomycetales</taxon>
        <taxon>Violaceomycetaceae</taxon>
        <taxon>Violaceomyces</taxon>
    </lineage>
</organism>
<sequence length="864" mass="94779">MPLVSSLSRRSIPRLTNTLTSAIAISTPSFPKYHHHHHHRLEPRLGPLHSSFSSSSSPPPTKTTTTMSTKPDVPNAPGWSTEPNPYPPARRSDASSTYRSAKHGQVVVPEPYDWLEQPPSQSQETRQWTLAQDALTRSYLQGCDHLPTLQQRLEKNFNYARSSCPSLKGDGNYYYSYNSGLEPQSLIYRATPQQLAEAKAAGGGGGGPVGDVFFDTNLLSKDGTVALSLTSFSKSGKQMAYGISKAGSDWFSIYFRSTDKPFALPPSSYLGGQPQPAQEERERLIDPQGGADRHADVLENIKFSGAAWTHDDQGVFYQTYPDTSASDKGTETDANKDARLWYHRLGTPQSQDALVIDADRKTPSSMWSPTVSDDGEWLIVQNPRDTDTKQRVFVASLVDQPIGGGGNGSFRWIPLAVDFKYELGYITNDGNRFYFVTNKDASNYRVVYADLDASKAVGCHHVAELEGPDVELHDLVPEDPEALLSSATVLSNDKLLLVYSRDVKDELYQHELATGRRVARLMPDLVGTIGQIAGRREDDQAFVQSVSFVNPGVVTRIEWRQGSDARETPSVEEVYSETKVEGIRAEDFVSKQVFFPSKDGTRIPMFITHPKDVRQDGSAPAILYFYGGFNISLPPTFSPSMMTWISSYGGVLAFVNCRGGGEYGDKWHEAGSLLNKQNVFDDALTASKYLHEEGYAKKGKIILCGGSNGGLGVAACVNQAEEEHGVGAGIADVGVMDMLKFHTWTIGKAWTADYGNPSEDPVQFDYNLSYSPLHNVNPDKIYPTLILACADHDDRVVPAHSFKLAAQLQHLLPSNPNPLLLRVDMDAGHGAGKSTQKRIQEAAEKYSIVGRALGLGLVKGRSSL</sequence>